<dbReference type="EMBL" id="MU266443">
    <property type="protein sequence ID" value="KAH7923750.1"/>
    <property type="molecule type" value="Genomic_DNA"/>
</dbReference>
<dbReference type="Proteomes" id="UP000790709">
    <property type="component" value="Unassembled WGS sequence"/>
</dbReference>
<gene>
    <name evidence="1" type="ORF">BV22DRAFT_1120625</name>
</gene>
<keyword evidence="2" id="KW-1185">Reference proteome</keyword>
<reference evidence="1" key="1">
    <citation type="journal article" date="2021" name="New Phytol.">
        <title>Evolutionary innovations through gain and loss of genes in the ectomycorrhizal Boletales.</title>
        <authorList>
            <person name="Wu G."/>
            <person name="Miyauchi S."/>
            <person name="Morin E."/>
            <person name="Kuo A."/>
            <person name="Drula E."/>
            <person name="Varga T."/>
            <person name="Kohler A."/>
            <person name="Feng B."/>
            <person name="Cao Y."/>
            <person name="Lipzen A."/>
            <person name="Daum C."/>
            <person name="Hundley H."/>
            <person name="Pangilinan J."/>
            <person name="Johnson J."/>
            <person name="Barry K."/>
            <person name="LaButti K."/>
            <person name="Ng V."/>
            <person name="Ahrendt S."/>
            <person name="Min B."/>
            <person name="Choi I.G."/>
            <person name="Park H."/>
            <person name="Plett J.M."/>
            <person name="Magnuson J."/>
            <person name="Spatafora J.W."/>
            <person name="Nagy L.G."/>
            <person name="Henrissat B."/>
            <person name="Grigoriev I.V."/>
            <person name="Yang Z.L."/>
            <person name="Xu J."/>
            <person name="Martin F.M."/>
        </authorList>
    </citation>
    <scope>NUCLEOTIDE SEQUENCE</scope>
    <source>
        <strain evidence="1">KUC20120723A-06</strain>
    </source>
</reference>
<sequence length="442" mass="48315">MSIIHPPTTHLPPIAKIASFTASQLLDALTYLRTLYLPAVRGSRRARIRPIPGHEADVDLLRSDAFERSYAIRWLTALIAQIELWGDLADADRLPSEGALAAPEPTAAHGEILIQQAASLLAICAGVAAAGKITRVFSFGSGRSTVEVQLTDIPLDNSDYGSVGAQTWGSACVLAEMIVERPETFGLISSGIPSDRTAPAAKARFRMLELGAGTGLVTLTVGKLMGAIPQWADRRAILVATDFHPSVLANLQTNIRSNFTEDSDKHQPSVLSHFLDWSQFPTMQTPPGIFAEPFDLVVGADIVYETQHAVWIKGCLETLLRRSRGPASGPSAFHLVIPLRPTHTAESNTIETVFSRSSDIDANAPVHAREELVILSKESIVCDAHDGTGREWSGRAEDVEYIYYEIGWRLKWFLEVFRGTLFIVVRMAGICQTAVNRRLDSR</sequence>
<evidence type="ECO:0000313" key="1">
    <source>
        <dbReference type="EMBL" id="KAH7923750.1"/>
    </source>
</evidence>
<proteinExistence type="predicted"/>
<evidence type="ECO:0000313" key="2">
    <source>
        <dbReference type="Proteomes" id="UP000790709"/>
    </source>
</evidence>
<comment type="caution">
    <text evidence="1">The sequence shown here is derived from an EMBL/GenBank/DDBJ whole genome shotgun (WGS) entry which is preliminary data.</text>
</comment>
<organism evidence="1 2">
    <name type="scientific">Leucogyrophana mollusca</name>
    <dbReference type="NCBI Taxonomy" id="85980"/>
    <lineage>
        <taxon>Eukaryota</taxon>
        <taxon>Fungi</taxon>
        <taxon>Dikarya</taxon>
        <taxon>Basidiomycota</taxon>
        <taxon>Agaricomycotina</taxon>
        <taxon>Agaricomycetes</taxon>
        <taxon>Agaricomycetidae</taxon>
        <taxon>Boletales</taxon>
        <taxon>Boletales incertae sedis</taxon>
        <taxon>Leucogyrophana</taxon>
    </lineage>
</organism>
<accession>A0ACB8BEG9</accession>
<protein>
    <submittedName>
        <fullName evidence="1">Uncharacterized protein</fullName>
    </submittedName>
</protein>
<name>A0ACB8BEG9_9AGAM</name>